<dbReference type="AlphaFoldDB" id="A0A0H2R8R6"/>
<gene>
    <name evidence="1" type="ORF">SCHPADRAFT_944981</name>
</gene>
<dbReference type="EMBL" id="KQ086121">
    <property type="protein sequence ID" value="KLO07767.1"/>
    <property type="molecule type" value="Genomic_DNA"/>
</dbReference>
<organism evidence="1 2">
    <name type="scientific">Schizopora paradoxa</name>
    <dbReference type="NCBI Taxonomy" id="27342"/>
    <lineage>
        <taxon>Eukaryota</taxon>
        <taxon>Fungi</taxon>
        <taxon>Dikarya</taxon>
        <taxon>Basidiomycota</taxon>
        <taxon>Agaricomycotina</taxon>
        <taxon>Agaricomycetes</taxon>
        <taxon>Hymenochaetales</taxon>
        <taxon>Schizoporaceae</taxon>
        <taxon>Schizopora</taxon>
    </lineage>
</organism>
<reference evidence="1 2" key="1">
    <citation type="submission" date="2015-04" db="EMBL/GenBank/DDBJ databases">
        <title>Complete genome sequence of Schizopora paradoxa KUC8140, a cosmopolitan wood degrader in East Asia.</title>
        <authorList>
            <consortium name="DOE Joint Genome Institute"/>
            <person name="Min B."/>
            <person name="Park H."/>
            <person name="Jang Y."/>
            <person name="Kim J.-J."/>
            <person name="Kim K.H."/>
            <person name="Pangilinan J."/>
            <person name="Lipzen A."/>
            <person name="Riley R."/>
            <person name="Grigoriev I.V."/>
            <person name="Spatafora J.W."/>
            <person name="Choi I.-G."/>
        </authorList>
    </citation>
    <scope>NUCLEOTIDE SEQUENCE [LARGE SCALE GENOMIC DNA]</scope>
    <source>
        <strain evidence="1 2">KUC8140</strain>
    </source>
</reference>
<dbReference type="STRING" id="27342.A0A0H2R8R6"/>
<accession>A0A0H2R8R6</accession>
<proteinExistence type="predicted"/>
<dbReference type="SUPFAM" id="SSF56112">
    <property type="entry name" value="Protein kinase-like (PK-like)"/>
    <property type="match status" value="1"/>
</dbReference>
<evidence type="ECO:0008006" key="3">
    <source>
        <dbReference type="Google" id="ProtNLM"/>
    </source>
</evidence>
<name>A0A0H2R8R6_9AGAM</name>
<protein>
    <recommendedName>
        <fullName evidence="3">Protein kinase domain-containing protein</fullName>
    </recommendedName>
</protein>
<sequence length="317" mass="36434">MLDFDNYRAAQIRLPQFGFPIPGCDPFDKAVVHKTYPESASPQKDLCEVTDFEEIRFEVTYGVCRAWIGPKDKSGSNSFIIKFAIGGSDERHKSLREEAAIYHEEIPSLQGIDVPTFYGYFEGATLGSDAERVSCIFLEDCGGPVYSSLVALPLSARAEILKKIGRIHLCGLTLDDFDEGNVVRRKKSYRIIDFQHVDFGHKCLWKGDRVYEGELVPTFSEIGCPIMHTYGLELDIWESRAPGSASFWIKSPEERIPNTLSKGVKFFHDDDVKNFHTWLKNYKQYEDSMTPEEYMEKFERPAFTRRYFGPRIFRPDQ</sequence>
<evidence type="ECO:0000313" key="1">
    <source>
        <dbReference type="EMBL" id="KLO07767.1"/>
    </source>
</evidence>
<dbReference type="InParanoid" id="A0A0H2R8R6"/>
<dbReference type="InterPro" id="IPR011009">
    <property type="entry name" value="Kinase-like_dom_sf"/>
</dbReference>
<evidence type="ECO:0000313" key="2">
    <source>
        <dbReference type="Proteomes" id="UP000053477"/>
    </source>
</evidence>
<keyword evidence="2" id="KW-1185">Reference proteome</keyword>
<dbReference type="Proteomes" id="UP000053477">
    <property type="component" value="Unassembled WGS sequence"/>
</dbReference>